<evidence type="ECO:0000256" key="1">
    <source>
        <dbReference type="SAM" id="MobiDB-lite"/>
    </source>
</evidence>
<protein>
    <submittedName>
        <fullName evidence="4">Type VII secretion protein EccE</fullName>
    </submittedName>
</protein>
<feature type="region of interest" description="Disordered" evidence="1">
    <location>
        <begin position="1"/>
        <end position="84"/>
    </location>
</feature>
<name>A0ABW5W9Y8_9PSEU</name>
<evidence type="ECO:0000313" key="5">
    <source>
        <dbReference type="Proteomes" id="UP001597478"/>
    </source>
</evidence>
<evidence type="ECO:0000313" key="4">
    <source>
        <dbReference type="EMBL" id="MFD2799790.1"/>
    </source>
</evidence>
<feature type="transmembrane region" description="Helical" evidence="2">
    <location>
        <begin position="93"/>
        <end position="111"/>
    </location>
</feature>
<feature type="compositionally biased region" description="Low complexity" evidence="1">
    <location>
        <begin position="24"/>
        <end position="42"/>
    </location>
</feature>
<dbReference type="RefSeq" id="WP_377391909.1">
    <property type="nucleotide sequence ID" value="NZ_JBHSAN010000027.1"/>
</dbReference>
<dbReference type="EMBL" id="JBHUOF010000012">
    <property type="protein sequence ID" value="MFD2799790.1"/>
    <property type="molecule type" value="Genomic_DNA"/>
</dbReference>
<reference evidence="5" key="1">
    <citation type="journal article" date="2019" name="Int. J. Syst. Evol. Microbiol.">
        <title>The Global Catalogue of Microorganisms (GCM) 10K type strain sequencing project: providing services to taxonomists for standard genome sequencing and annotation.</title>
        <authorList>
            <consortium name="The Broad Institute Genomics Platform"/>
            <consortium name="The Broad Institute Genome Sequencing Center for Infectious Disease"/>
            <person name="Wu L."/>
            <person name="Ma J."/>
        </authorList>
    </citation>
    <scope>NUCLEOTIDE SEQUENCE [LARGE SCALE GENOMIC DNA]</scope>
    <source>
        <strain evidence="5">IBRC-M 10906</strain>
    </source>
</reference>
<sequence>MTAQPHQGVTAPAGYVRPEPAPRATGRPLATVAAAARATATRPRPPAAPPRPAGTGTTRTRPHPAAVASTVRVGHTDVPPRERPARREPLELPLLRIVCWQVAVVLVLLAIGRPWPILTALLLAAVALLAWTAVRVRGRWLSAEATLRARLLLRRRRCDLPGAHAADVLLRTFAPGARIHTVALAGSPAAVVSRNEELLAVLRPAGADPAALAELALSGALLPDAADPQALAPPAVRLQLVLHHGPQQTEHARAWLAVRAVREPGCAGDADLLVPLTNAVRRVQSTLRRAGLAVVALTGPELHATLVALTHTGPGRGAIREDRRYWRAGPIAQAGLRLTGLAARSPRARVHTLHRLLAAAAGTARTVAVTVPEYAGVLRVAARLDATADAAADQLRRTLPSGLRLERMDDQHAAAVAASLPIGGNP</sequence>
<dbReference type="Pfam" id="PF11203">
    <property type="entry name" value="EccE"/>
    <property type="match status" value="1"/>
</dbReference>
<feature type="transmembrane region" description="Helical" evidence="2">
    <location>
        <begin position="117"/>
        <end position="134"/>
    </location>
</feature>
<feature type="compositionally biased region" description="Low complexity" evidence="1">
    <location>
        <begin position="53"/>
        <end position="66"/>
    </location>
</feature>
<keyword evidence="5" id="KW-1185">Reference proteome</keyword>
<proteinExistence type="predicted"/>
<keyword evidence="2" id="KW-0472">Membrane</keyword>
<feature type="domain" description="Type VII secretion system protein EccE" evidence="3">
    <location>
        <begin position="258"/>
        <end position="332"/>
    </location>
</feature>
<organism evidence="4 5">
    <name type="scientific">Prauserella oleivorans</name>
    <dbReference type="NCBI Taxonomy" id="1478153"/>
    <lineage>
        <taxon>Bacteria</taxon>
        <taxon>Bacillati</taxon>
        <taxon>Actinomycetota</taxon>
        <taxon>Actinomycetes</taxon>
        <taxon>Pseudonocardiales</taxon>
        <taxon>Pseudonocardiaceae</taxon>
        <taxon>Prauserella</taxon>
    </lineage>
</organism>
<dbReference type="Proteomes" id="UP001597478">
    <property type="component" value="Unassembled WGS sequence"/>
</dbReference>
<feature type="compositionally biased region" description="Basic and acidic residues" evidence="1">
    <location>
        <begin position="74"/>
        <end position="84"/>
    </location>
</feature>
<gene>
    <name evidence="4" type="ORF">ACFS2C_10340</name>
</gene>
<keyword evidence="2" id="KW-1133">Transmembrane helix</keyword>
<evidence type="ECO:0000256" key="2">
    <source>
        <dbReference type="SAM" id="Phobius"/>
    </source>
</evidence>
<dbReference type="InterPro" id="IPR050051">
    <property type="entry name" value="EccE_dom"/>
</dbReference>
<comment type="caution">
    <text evidence="4">The sequence shown here is derived from an EMBL/GenBank/DDBJ whole genome shotgun (WGS) entry which is preliminary data.</text>
</comment>
<feature type="compositionally biased region" description="Pro residues" evidence="1">
    <location>
        <begin position="43"/>
        <end position="52"/>
    </location>
</feature>
<evidence type="ECO:0000259" key="3">
    <source>
        <dbReference type="Pfam" id="PF11203"/>
    </source>
</evidence>
<keyword evidence="2" id="KW-0812">Transmembrane</keyword>
<accession>A0ABW5W9Y8</accession>